<protein>
    <submittedName>
        <fullName evidence="1">Uncharacterized protein</fullName>
    </submittedName>
</protein>
<dbReference type="EMBL" id="AAPZ02000001">
    <property type="protein sequence ID" value="EDX42463.1"/>
    <property type="molecule type" value="Genomic_DNA"/>
</dbReference>
<sequence>MKQVYTFDEDGYFNGSKQVDDNYKLSANETLDKPKYATKGTTKRENGQWIYSNPESIVEEKEVDNTSDPVEKIKPSENQQFQSSVMKQLMQLQLADKQQNTTMATLTKQLMALQMKGANA</sequence>
<name>B3XM59_LIMR1</name>
<evidence type="ECO:0000313" key="2">
    <source>
        <dbReference type="Proteomes" id="UP000003853"/>
    </source>
</evidence>
<dbReference type="RefSeq" id="WP_003663889.1">
    <property type="nucleotide sequence ID" value="NZ_AAPZ02000001.1"/>
</dbReference>
<evidence type="ECO:0000313" key="1">
    <source>
        <dbReference type="EMBL" id="EDX42463.1"/>
    </source>
</evidence>
<accession>B3XM59</accession>
<organism evidence="1 2">
    <name type="scientific">Limosilactobacillus reuteri subsp. rodentium (strain DSM 17509 / CIP 109821 / 100-23)</name>
    <name type="common">Lactobacillus reuteri</name>
    <dbReference type="NCBI Taxonomy" id="349123"/>
    <lineage>
        <taxon>Bacteria</taxon>
        <taxon>Bacillati</taxon>
        <taxon>Bacillota</taxon>
        <taxon>Bacilli</taxon>
        <taxon>Lactobacillales</taxon>
        <taxon>Lactobacillaceae</taxon>
        <taxon>Limosilactobacillus</taxon>
    </lineage>
</organism>
<dbReference type="Proteomes" id="UP000003853">
    <property type="component" value="Unassembled WGS sequence"/>
</dbReference>
<proteinExistence type="predicted"/>
<dbReference type="AlphaFoldDB" id="B3XM59"/>
<dbReference type="PATRIC" id="fig|349123.13.peg.987"/>
<comment type="caution">
    <text evidence="1">The sequence shown here is derived from an EMBL/GenBank/DDBJ whole genome shotgun (WGS) entry which is preliminary data.</text>
</comment>
<reference evidence="2" key="1">
    <citation type="submission" date="2008-06" db="EMBL/GenBank/DDBJ databases">
        <title>Permanent draft sequence of Lactobacillus reuteri 100-23.</title>
        <authorList>
            <consortium name="US DOE Joint Genome Institute"/>
            <person name="Copeland A."/>
            <person name="Lucas S."/>
            <person name="Lapidus A."/>
            <person name="Barry K."/>
            <person name="Detter J.C."/>
            <person name="Glavina del Rio T."/>
            <person name="Hammon N."/>
            <person name="Israni S."/>
            <person name="Dalin E."/>
            <person name="Tice H."/>
            <person name="Pitluck S."/>
            <person name="Sun H."/>
            <person name="Schmutz J."/>
            <person name="Larimer F."/>
            <person name="Land M."/>
            <person name="Hauser L."/>
            <person name="Walter J."/>
            <person name="Heng N.C.K."/>
            <person name="Tannock G.W."/>
            <person name="Richardson P."/>
        </authorList>
    </citation>
    <scope>NUCLEOTIDE SEQUENCE [LARGE SCALE GENOMIC DNA]</scope>
    <source>
        <strain evidence="2">DSM 17509 / CIP 109821 / 100-23</strain>
    </source>
</reference>
<gene>
    <name evidence="1" type="ORF">Lreu23DRAFT_3979</name>
</gene>